<dbReference type="EMBL" id="BOMY01000042">
    <property type="protein sequence ID" value="GIF23798.1"/>
    <property type="molecule type" value="Genomic_DNA"/>
</dbReference>
<organism evidence="1 2">
    <name type="scientific">Paractinoplanes tereljensis</name>
    <dbReference type="NCBI Taxonomy" id="571912"/>
    <lineage>
        <taxon>Bacteria</taxon>
        <taxon>Bacillati</taxon>
        <taxon>Actinomycetota</taxon>
        <taxon>Actinomycetes</taxon>
        <taxon>Micromonosporales</taxon>
        <taxon>Micromonosporaceae</taxon>
        <taxon>Paractinoplanes</taxon>
    </lineage>
</organism>
<evidence type="ECO:0000313" key="2">
    <source>
        <dbReference type="Proteomes" id="UP000623608"/>
    </source>
</evidence>
<name>A0A919NSB2_9ACTN</name>
<reference evidence="1" key="1">
    <citation type="submission" date="2021-01" db="EMBL/GenBank/DDBJ databases">
        <title>Whole genome shotgun sequence of Actinoplanes tereljensis NBRC 105297.</title>
        <authorList>
            <person name="Komaki H."/>
            <person name="Tamura T."/>
        </authorList>
    </citation>
    <scope>NUCLEOTIDE SEQUENCE</scope>
    <source>
        <strain evidence="1">NBRC 105297</strain>
    </source>
</reference>
<dbReference type="AlphaFoldDB" id="A0A919NSB2"/>
<evidence type="ECO:0000313" key="1">
    <source>
        <dbReference type="EMBL" id="GIF23798.1"/>
    </source>
</evidence>
<sequence>MEENPEVGEALETLSVWLIAEDAYLRDRVPDEVLTYMQDRVGQLLGPHALQVAGDFARERDLVGLARDSEALDELLALIEGKRRRGFEMEWRAFPPATVRGKDYQPEALLVMAEYGGGDPVWDRPRGDGGQVELSELGVSASLVQRLRAWNDTWATPEPSEGWTEKGMALAHELQRELPDLDVRYFHGDDDRPLRSQ</sequence>
<accession>A0A919NSB2</accession>
<dbReference type="RefSeq" id="WP_203811692.1">
    <property type="nucleotide sequence ID" value="NZ_BOMY01000042.1"/>
</dbReference>
<keyword evidence="2" id="KW-1185">Reference proteome</keyword>
<protein>
    <submittedName>
        <fullName evidence="1">Uncharacterized protein</fullName>
    </submittedName>
</protein>
<comment type="caution">
    <text evidence="1">The sequence shown here is derived from an EMBL/GenBank/DDBJ whole genome shotgun (WGS) entry which is preliminary data.</text>
</comment>
<proteinExistence type="predicted"/>
<dbReference type="Proteomes" id="UP000623608">
    <property type="component" value="Unassembled WGS sequence"/>
</dbReference>
<gene>
    <name evidence="1" type="ORF">Ate02nite_65280</name>
</gene>